<comment type="caution">
    <text evidence="3">The sequence shown here is derived from an EMBL/GenBank/DDBJ whole genome shotgun (WGS) entry which is preliminary data.</text>
</comment>
<dbReference type="PANTHER" id="PTHR39962">
    <property type="entry name" value="BLL4848 PROTEIN"/>
    <property type="match status" value="1"/>
</dbReference>
<dbReference type="GO" id="GO:0016787">
    <property type="term" value="F:hydrolase activity"/>
    <property type="evidence" value="ECO:0007669"/>
    <property type="project" value="UniProtKB-KW"/>
</dbReference>
<name>A0AAW6TSA1_9BACT</name>
<dbReference type="EC" id="3.6.1.54" evidence="3"/>
<dbReference type="EMBL" id="JASCXX010000001">
    <property type="protein sequence ID" value="MDI6447580.1"/>
    <property type="molecule type" value="Genomic_DNA"/>
</dbReference>
<feature type="domain" description="LpxI C-terminal" evidence="1">
    <location>
        <begin position="172"/>
        <end position="300"/>
    </location>
</feature>
<dbReference type="RefSeq" id="WP_349242990.1">
    <property type="nucleotide sequence ID" value="NZ_JASCXX010000001.1"/>
</dbReference>
<dbReference type="InterPro" id="IPR041255">
    <property type="entry name" value="LpxI_N"/>
</dbReference>
<keyword evidence="4" id="KW-1185">Reference proteome</keyword>
<accession>A0AAW6TSA1</accession>
<dbReference type="Pfam" id="PF17930">
    <property type="entry name" value="LpxI_N"/>
    <property type="match status" value="1"/>
</dbReference>
<dbReference type="InterPro" id="IPR043167">
    <property type="entry name" value="LpxI_C_sf"/>
</dbReference>
<evidence type="ECO:0000313" key="3">
    <source>
        <dbReference type="EMBL" id="MDI6447580.1"/>
    </source>
</evidence>
<feature type="domain" description="LpxI N-terminal" evidence="2">
    <location>
        <begin position="32"/>
        <end position="167"/>
    </location>
</feature>
<reference evidence="3" key="1">
    <citation type="submission" date="2023-05" db="EMBL/GenBank/DDBJ databases">
        <title>Anaerotaeda fermentans gen. nov., sp. nov., a novel anaerobic planctomycete of the new family within the order Sedimentisphaerales isolated from Taman Peninsula, Russia.</title>
        <authorList>
            <person name="Khomyakova M.A."/>
            <person name="Merkel A.Y."/>
            <person name="Slobodkin A.I."/>
        </authorList>
    </citation>
    <scope>NUCLEOTIDE SEQUENCE</scope>
    <source>
        <strain evidence="3">M17dextr</strain>
    </source>
</reference>
<dbReference type="Gene3D" id="3.40.140.80">
    <property type="match status" value="1"/>
</dbReference>
<dbReference type="Gene3D" id="3.40.50.20">
    <property type="match status" value="1"/>
</dbReference>
<proteinExistence type="predicted"/>
<evidence type="ECO:0000259" key="2">
    <source>
        <dbReference type="Pfam" id="PF17930"/>
    </source>
</evidence>
<dbReference type="AlphaFoldDB" id="A0AAW6TSA1"/>
<dbReference type="InterPro" id="IPR010415">
    <property type="entry name" value="LpxI_C"/>
</dbReference>
<dbReference type="Pfam" id="PF06230">
    <property type="entry name" value="LpxI_C"/>
    <property type="match status" value="1"/>
</dbReference>
<organism evidence="3 4">
    <name type="scientific">Anaerobaca lacustris</name>
    <dbReference type="NCBI Taxonomy" id="3044600"/>
    <lineage>
        <taxon>Bacteria</taxon>
        <taxon>Pseudomonadati</taxon>
        <taxon>Planctomycetota</taxon>
        <taxon>Phycisphaerae</taxon>
        <taxon>Sedimentisphaerales</taxon>
        <taxon>Anaerobacaceae</taxon>
        <taxon>Anaerobaca</taxon>
    </lineage>
</organism>
<dbReference type="PANTHER" id="PTHR39962:SF1">
    <property type="entry name" value="LPXI FAMILY PROTEIN"/>
    <property type="match status" value="1"/>
</dbReference>
<gene>
    <name evidence="3" type="primary">lpxI</name>
    <name evidence="3" type="ORF">QJ522_00880</name>
</gene>
<dbReference type="Proteomes" id="UP001431776">
    <property type="component" value="Unassembled WGS sequence"/>
</dbReference>
<keyword evidence="3" id="KW-0378">Hydrolase</keyword>
<evidence type="ECO:0000259" key="1">
    <source>
        <dbReference type="Pfam" id="PF06230"/>
    </source>
</evidence>
<evidence type="ECO:0000313" key="4">
    <source>
        <dbReference type="Proteomes" id="UP001431776"/>
    </source>
</evidence>
<sequence length="303" mass="33339">MKGCSRLYEVTNRRIQQQGVHMTPAMMKHDIVGLIAGGGRLPFMVAAGARKAGRRVVCVGLAGYVDAALASEVDVFYEVAVARPGSWIRRLRKHGAIEAIMVGTVTKSHLFTRRRILRYVPDWRAFRIYYWRLRGRPKQTDVLLTALADELATGGIRLENSTMYCEQYMADSGVMTKHQPAAQVLRDIEFGWPLARQLGDMDIGQAIAVREREVIAVEAIEGTAEMIKRAGQFCRAGGWTLIKTAKPGQDPRFDVPCVGPETIRDLAANGAACLAVEAGKTIVIDKPQTIALADQFGICVLGR</sequence>
<dbReference type="InterPro" id="IPR053174">
    <property type="entry name" value="LpxI"/>
</dbReference>
<protein>
    <submittedName>
        <fullName evidence="3">UDP-2,3-diacylglucosamine diphosphatase LpxI</fullName>
        <ecNumber evidence="3">3.6.1.54</ecNumber>
    </submittedName>
</protein>